<name>A0A443ZQB1_9PSED</name>
<dbReference type="EMBL" id="QJRG01000047">
    <property type="protein sequence ID" value="RWU21270.1"/>
    <property type="molecule type" value="Genomic_DNA"/>
</dbReference>
<proteinExistence type="predicted"/>
<dbReference type="RefSeq" id="WP_128324874.1">
    <property type="nucleotide sequence ID" value="NZ_QJRG01000047.1"/>
</dbReference>
<keyword evidence="1" id="KW-0812">Transmembrane</keyword>
<organism evidence="2 3">
    <name type="scientific">Pseudomonas alkylphenolica</name>
    <dbReference type="NCBI Taxonomy" id="237609"/>
    <lineage>
        <taxon>Bacteria</taxon>
        <taxon>Pseudomonadati</taxon>
        <taxon>Pseudomonadota</taxon>
        <taxon>Gammaproteobacteria</taxon>
        <taxon>Pseudomonadales</taxon>
        <taxon>Pseudomonadaceae</taxon>
        <taxon>Pseudomonas</taxon>
    </lineage>
</organism>
<keyword evidence="1" id="KW-1133">Transmembrane helix</keyword>
<feature type="transmembrane region" description="Helical" evidence="1">
    <location>
        <begin position="60"/>
        <end position="86"/>
    </location>
</feature>
<reference evidence="2 3" key="1">
    <citation type="submission" date="2018-06" db="EMBL/GenBank/DDBJ databases">
        <title>Bacteria isolated from soil of Wuhan.</title>
        <authorList>
            <person name="Wei X."/>
            <person name="Chunhua H."/>
        </authorList>
    </citation>
    <scope>NUCLEOTIDE SEQUENCE [LARGE SCALE GENOMIC DNA]</scope>
    <source>
        <strain evidence="3">xwS2</strain>
    </source>
</reference>
<evidence type="ECO:0000256" key="1">
    <source>
        <dbReference type="SAM" id="Phobius"/>
    </source>
</evidence>
<comment type="caution">
    <text evidence="2">The sequence shown here is derived from an EMBL/GenBank/DDBJ whole genome shotgun (WGS) entry which is preliminary data.</text>
</comment>
<sequence>MRQLIALVKRKPHWLPSEGYWRILQILRMVAFAPLALAGVVCIGAAIIEHDRYFKEIAGMGLLWVALGVAGFVAVHGAAWMIVWVLDGFSESKNS</sequence>
<keyword evidence="1" id="KW-0472">Membrane</keyword>
<accession>A0A443ZQB1</accession>
<dbReference type="Proteomes" id="UP000288983">
    <property type="component" value="Unassembled WGS sequence"/>
</dbReference>
<dbReference type="AlphaFoldDB" id="A0A443ZQB1"/>
<evidence type="ECO:0000313" key="3">
    <source>
        <dbReference type="Proteomes" id="UP000288983"/>
    </source>
</evidence>
<evidence type="ECO:0000313" key="2">
    <source>
        <dbReference type="EMBL" id="RWU21270.1"/>
    </source>
</evidence>
<feature type="transmembrane region" description="Helical" evidence="1">
    <location>
        <begin position="20"/>
        <end position="48"/>
    </location>
</feature>
<protein>
    <submittedName>
        <fullName evidence="2">Uncharacterized protein</fullName>
    </submittedName>
</protein>
<gene>
    <name evidence="2" type="ORF">DM813_18960</name>
</gene>